<feature type="domain" description="EamA" evidence="2">
    <location>
        <begin position="9"/>
        <end position="141"/>
    </location>
</feature>
<dbReference type="PANTHER" id="PTHR22911">
    <property type="entry name" value="ACYL-MALONYL CONDENSING ENZYME-RELATED"/>
    <property type="match status" value="1"/>
</dbReference>
<keyword evidence="1" id="KW-0812">Transmembrane</keyword>
<feature type="transmembrane region" description="Helical" evidence="1">
    <location>
        <begin position="263"/>
        <end position="281"/>
    </location>
</feature>
<dbReference type="InterPro" id="IPR037185">
    <property type="entry name" value="EmrE-like"/>
</dbReference>
<dbReference type="EMBL" id="UINC01004016">
    <property type="protein sequence ID" value="SVA11117.1"/>
    <property type="molecule type" value="Genomic_DNA"/>
</dbReference>
<feature type="transmembrane region" description="Helical" evidence="1">
    <location>
        <begin position="125"/>
        <end position="141"/>
    </location>
</feature>
<dbReference type="PANTHER" id="PTHR22911:SF103">
    <property type="entry name" value="BLR2811 PROTEIN"/>
    <property type="match status" value="1"/>
</dbReference>
<feature type="transmembrane region" description="Helical" evidence="1">
    <location>
        <begin position="87"/>
        <end position="113"/>
    </location>
</feature>
<dbReference type="InterPro" id="IPR000620">
    <property type="entry name" value="EamA_dom"/>
</dbReference>
<feature type="transmembrane region" description="Helical" evidence="1">
    <location>
        <begin position="209"/>
        <end position="230"/>
    </location>
</feature>
<proteinExistence type="predicted"/>
<reference evidence="3" key="1">
    <citation type="submission" date="2018-05" db="EMBL/GenBank/DDBJ databases">
        <authorList>
            <person name="Lanie J.A."/>
            <person name="Ng W.-L."/>
            <person name="Kazmierczak K.M."/>
            <person name="Andrzejewski T.M."/>
            <person name="Davidsen T.M."/>
            <person name="Wayne K.J."/>
            <person name="Tettelin H."/>
            <person name="Glass J.I."/>
            <person name="Rusch D."/>
            <person name="Podicherti R."/>
            <person name="Tsui H.-C.T."/>
            <person name="Winkler M.E."/>
        </authorList>
    </citation>
    <scope>NUCLEOTIDE SEQUENCE</scope>
</reference>
<organism evidence="3">
    <name type="scientific">marine metagenome</name>
    <dbReference type="NCBI Taxonomy" id="408172"/>
    <lineage>
        <taxon>unclassified sequences</taxon>
        <taxon>metagenomes</taxon>
        <taxon>ecological metagenomes</taxon>
    </lineage>
</organism>
<accession>A0A381T8V6</accession>
<name>A0A381T8V6_9ZZZZ</name>
<protein>
    <recommendedName>
        <fullName evidence="2">EamA domain-containing protein</fullName>
    </recommendedName>
</protein>
<dbReference type="GO" id="GO:0016020">
    <property type="term" value="C:membrane"/>
    <property type="evidence" value="ECO:0007669"/>
    <property type="project" value="InterPro"/>
</dbReference>
<dbReference type="AlphaFoldDB" id="A0A381T8V6"/>
<dbReference type="Pfam" id="PF00892">
    <property type="entry name" value="EamA"/>
    <property type="match status" value="2"/>
</dbReference>
<feature type="transmembrane region" description="Helical" evidence="1">
    <location>
        <begin position="147"/>
        <end position="169"/>
    </location>
</feature>
<evidence type="ECO:0000313" key="3">
    <source>
        <dbReference type="EMBL" id="SVA11117.1"/>
    </source>
</evidence>
<evidence type="ECO:0000259" key="2">
    <source>
        <dbReference type="Pfam" id="PF00892"/>
    </source>
</evidence>
<feature type="transmembrane region" description="Helical" evidence="1">
    <location>
        <begin position="40"/>
        <end position="59"/>
    </location>
</feature>
<evidence type="ECO:0000256" key="1">
    <source>
        <dbReference type="SAM" id="Phobius"/>
    </source>
</evidence>
<sequence>MTDNKLLFTGISYMLFAVFLMVCLDVAVKILLDNYSVTQIIFLRGSISLLIIGGAGYIAEGKSSFKTRYWRWHILRTTLMTISTTTFFLALSLIPLVNCMVIVFVSPIVMTALSGPFLGEVVGKWRWLAVLIGFIGILLILKPSGGFVDLGTIYAFIAAVTYALLSLTSRKLANKETTYNLSFYMFIGPTLVGGVGSSFNWVVPTTEAWILFILCGVIGGVGFIFFNLAYQKAEASLLASFEYTGLIWASAAGYYLFAETIDVNIWLGASIVILGGLIILLRESGRLKSIKN</sequence>
<feature type="transmembrane region" description="Helical" evidence="1">
    <location>
        <begin position="237"/>
        <end position="257"/>
    </location>
</feature>
<gene>
    <name evidence="3" type="ORF">METZ01_LOCUS63971</name>
</gene>
<keyword evidence="1" id="KW-1133">Transmembrane helix</keyword>
<keyword evidence="1" id="KW-0472">Membrane</keyword>
<dbReference type="SUPFAM" id="SSF103481">
    <property type="entry name" value="Multidrug resistance efflux transporter EmrE"/>
    <property type="match status" value="2"/>
</dbReference>
<feature type="transmembrane region" description="Helical" evidence="1">
    <location>
        <begin position="6"/>
        <end position="28"/>
    </location>
</feature>
<feature type="transmembrane region" description="Helical" evidence="1">
    <location>
        <begin position="181"/>
        <end position="203"/>
    </location>
</feature>
<feature type="domain" description="EamA" evidence="2">
    <location>
        <begin position="150"/>
        <end position="280"/>
    </location>
</feature>